<dbReference type="SUPFAM" id="SSF56112">
    <property type="entry name" value="Protein kinase-like (PK-like)"/>
    <property type="match status" value="1"/>
</dbReference>
<evidence type="ECO:0000256" key="2">
    <source>
        <dbReference type="ARBA" id="ARBA00022679"/>
    </source>
</evidence>
<keyword evidence="5" id="KW-0067">ATP-binding</keyword>
<keyword evidence="8" id="KW-1185">Reference proteome</keyword>
<keyword evidence="2" id="KW-0808">Transferase</keyword>
<evidence type="ECO:0000259" key="6">
    <source>
        <dbReference type="PROSITE" id="PS50011"/>
    </source>
</evidence>
<accession>A0AA39HNE7</accession>
<evidence type="ECO:0000256" key="3">
    <source>
        <dbReference type="ARBA" id="ARBA00022741"/>
    </source>
</evidence>
<keyword evidence="4" id="KW-0418">Kinase</keyword>
<dbReference type="Proteomes" id="UP001175271">
    <property type="component" value="Unassembled WGS sequence"/>
</dbReference>
<dbReference type="InterPro" id="IPR008266">
    <property type="entry name" value="Tyr_kinase_AS"/>
</dbReference>
<proteinExistence type="predicted"/>
<dbReference type="Gene3D" id="1.10.510.10">
    <property type="entry name" value="Transferase(Phosphotransferase) domain 1"/>
    <property type="match status" value="1"/>
</dbReference>
<dbReference type="AlphaFoldDB" id="A0AA39HNE7"/>
<reference evidence="7" key="1">
    <citation type="submission" date="2023-06" db="EMBL/GenBank/DDBJ databases">
        <title>Genomic analysis of the entomopathogenic nematode Steinernema hermaphroditum.</title>
        <authorList>
            <person name="Schwarz E.M."/>
            <person name="Heppert J.K."/>
            <person name="Baniya A."/>
            <person name="Schwartz H.T."/>
            <person name="Tan C.-H."/>
            <person name="Antoshechkin I."/>
            <person name="Sternberg P.W."/>
            <person name="Goodrich-Blair H."/>
            <person name="Dillman A.R."/>
        </authorList>
    </citation>
    <scope>NUCLEOTIDE SEQUENCE</scope>
    <source>
        <strain evidence="7">PS9179</strain>
        <tissue evidence="7">Whole animal</tissue>
    </source>
</reference>
<name>A0AA39HNE7_9BILA</name>
<dbReference type="GO" id="GO:0005634">
    <property type="term" value="C:nucleus"/>
    <property type="evidence" value="ECO:0007669"/>
    <property type="project" value="TreeGrafter"/>
</dbReference>
<evidence type="ECO:0000256" key="5">
    <source>
        <dbReference type="ARBA" id="ARBA00022840"/>
    </source>
</evidence>
<sequence length="518" mass="58771">MACVGKECDYQGLIEQMKADWEDDLDDVKHLGNGDIGSVFYAWQKSRKGPVAIKMVNLRGHRGRAYGETVTLKLLKDHMHVVSMYTYKTVGDYMYILMEFCEGGSLCDYLTTHGVMSEKAASHIIRQVYSAVRLMHSRKIIHMDLTTRNVLIKDARDPNSIAVRLCDFGLVSDVNKGSLAETSGIMKRVASNNLKYYLRGDLYSMGCLLYSMLVQKDLSRSTREGVIDDMVQEVNKSSIKNEVKDLIKSLLNREFKDIEDLRFCEFMGGNDSLAKLRPTDQVISITVAFLHVYLFRKHLESEPTIAWSVSAHSKDAAPTASQKIAAKIQPNERTEMKTLSKERHDAVRIQKAVARSPPGAPQNSHSGRVLFSSKVVIHSDGTTRSYTSYSSLKGGDRTLYQDAIARINEYIDANASLKKHCIAKINNLRHFTEESCFCMMVNGSCRLHLSKGEKIIRSSTGEYKMIDGDRNQKIIDPSDRIRRVMDFHENQALINWLIKHKEQDQIVLDDSQDFFVAW</sequence>
<dbReference type="InterPro" id="IPR011009">
    <property type="entry name" value="Kinase-like_dom_sf"/>
</dbReference>
<evidence type="ECO:0000256" key="4">
    <source>
        <dbReference type="ARBA" id="ARBA00022777"/>
    </source>
</evidence>
<dbReference type="EMBL" id="JAUCMV010000003">
    <property type="protein sequence ID" value="KAK0409120.1"/>
    <property type="molecule type" value="Genomic_DNA"/>
</dbReference>
<dbReference type="InterPro" id="IPR000719">
    <property type="entry name" value="Prot_kinase_dom"/>
</dbReference>
<keyword evidence="3" id="KW-0547">Nucleotide-binding</keyword>
<protein>
    <recommendedName>
        <fullName evidence="6">Protein kinase domain-containing protein</fullName>
    </recommendedName>
</protein>
<gene>
    <name evidence="7" type="ORF">QR680_004350</name>
</gene>
<dbReference type="Pfam" id="PF00069">
    <property type="entry name" value="Pkinase"/>
    <property type="match status" value="1"/>
</dbReference>
<evidence type="ECO:0000256" key="1">
    <source>
        <dbReference type="ARBA" id="ARBA00022527"/>
    </source>
</evidence>
<keyword evidence="1" id="KW-0723">Serine/threonine-protein kinase</keyword>
<dbReference type="PROSITE" id="PS50011">
    <property type="entry name" value="PROTEIN_KINASE_DOM"/>
    <property type="match status" value="1"/>
</dbReference>
<dbReference type="PROSITE" id="PS00109">
    <property type="entry name" value="PROTEIN_KINASE_TYR"/>
    <property type="match status" value="1"/>
</dbReference>
<dbReference type="PANTHER" id="PTHR24345:SF91">
    <property type="entry name" value="SERINE_THREONINE-PROTEIN KINASE PLK4"/>
    <property type="match status" value="1"/>
</dbReference>
<comment type="caution">
    <text evidence="7">The sequence shown here is derived from an EMBL/GenBank/DDBJ whole genome shotgun (WGS) entry which is preliminary data.</text>
</comment>
<evidence type="ECO:0000313" key="8">
    <source>
        <dbReference type="Proteomes" id="UP001175271"/>
    </source>
</evidence>
<evidence type="ECO:0000313" key="7">
    <source>
        <dbReference type="EMBL" id="KAK0409120.1"/>
    </source>
</evidence>
<organism evidence="7 8">
    <name type="scientific">Steinernema hermaphroditum</name>
    <dbReference type="NCBI Taxonomy" id="289476"/>
    <lineage>
        <taxon>Eukaryota</taxon>
        <taxon>Metazoa</taxon>
        <taxon>Ecdysozoa</taxon>
        <taxon>Nematoda</taxon>
        <taxon>Chromadorea</taxon>
        <taxon>Rhabditida</taxon>
        <taxon>Tylenchina</taxon>
        <taxon>Panagrolaimomorpha</taxon>
        <taxon>Strongyloidoidea</taxon>
        <taxon>Steinernematidae</taxon>
        <taxon>Steinernema</taxon>
    </lineage>
</organism>
<feature type="domain" description="Protein kinase" evidence="6">
    <location>
        <begin position="25"/>
        <end position="294"/>
    </location>
</feature>
<dbReference type="GO" id="GO:0005524">
    <property type="term" value="F:ATP binding"/>
    <property type="evidence" value="ECO:0007669"/>
    <property type="project" value="UniProtKB-KW"/>
</dbReference>
<dbReference type="PANTHER" id="PTHR24345">
    <property type="entry name" value="SERINE/THREONINE-PROTEIN KINASE PLK"/>
    <property type="match status" value="1"/>
</dbReference>
<dbReference type="GO" id="GO:0004674">
    <property type="term" value="F:protein serine/threonine kinase activity"/>
    <property type="evidence" value="ECO:0007669"/>
    <property type="project" value="UniProtKB-KW"/>
</dbReference>